<sequence length="55" mass="5715">MASKGFKDLKQQAEGTAQDAAMDNLGKSTQEAIDKAANQASDSVSGLGKKFGLQK</sequence>
<protein>
    <submittedName>
        <fullName evidence="2">Adipogenesis regulatory factor</fullName>
    </submittedName>
</protein>
<organism evidence="2 3">
    <name type="scientific">Sciurus carolinensis</name>
    <name type="common">Eastern gray squirrel</name>
    <dbReference type="NCBI Taxonomy" id="30640"/>
    <lineage>
        <taxon>Eukaryota</taxon>
        <taxon>Metazoa</taxon>
        <taxon>Chordata</taxon>
        <taxon>Craniata</taxon>
        <taxon>Vertebrata</taxon>
        <taxon>Euteleostomi</taxon>
        <taxon>Mammalia</taxon>
        <taxon>Eutheria</taxon>
        <taxon>Euarchontoglires</taxon>
        <taxon>Glires</taxon>
        <taxon>Rodentia</taxon>
        <taxon>Sciuromorpha</taxon>
        <taxon>Sciuridae</taxon>
        <taxon>Sciurinae</taxon>
        <taxon>Sciurini</taxon>
        <taxon>Sciurus</taxon>
    </lineage>
</organism>
<reference evidence="2" key="1">
    <citation type="submission" date="2020-03" db="EMBL/GenBank/DDBJ databases">
        <title>Studies in the Genomics of Life Span.</title>
        <authorList>
            <person name="Glass D."/>
        </authorList>
    </citation>
    <scope>NUCLEOTIDE SEQUENCE</scope>
    <source>
        <strain evidence="2">SUZIE</strain>
        <tissue evidence="2">Muscle</tissue>
    </source>
</reference>
<dbReference type="AlphaFoldDB" id="A0AA41MY34"/>
<comment type="caution">
    <text evidence="2">The sequence shown here is derived from an EMBL/GenBank/DDBJ whole genome shotgun (WGS) entry which is preliminary data.</text>
</comment>
<evidence type="ECO:0000256" key="1">
    <source>
        <dbReference type="SAM" id="MobiDB-lite"/>
    </source>
</evidence>
<proteinExistence type="predicted"/>
<accession>A0AA41MY34</accession>
<gene>
    <name evidence="2" type="ORF">SUZIE_156995</name>
</gene>
<dbReference type="Proteomes" id="UP001166674">
    <property type="component" value="Unassembled WGS sequence"/>
</dbReference>
<dbReference type="EMBL" id="JAATJV010371459">
    <property type="protein sequence ID" value="MBZ3880249.1"/>
    <property type="molecule type" value="Genomic_DNA"/>
</dbReference>
<name>A0AA41MY34_SCICA</name>
<evidence type="ECO:0000313" key="2">
    <source>
        <dbReference type="EMBL" id="MBZ3880249.1"/>
    </source>
</evidence>
<keyword evidence="3" id="KW-1185">Reference proteome</keyword>
<feature type="compositionally biased region" description="Basic and acidic residues" evidence="1">
    <location>
        <begin position="1"/>
        <end position="11"/>
    </location>
</feature>
<evidence type="ECO:0000313" key="3">
    <source>
        <dbReference type="Proteomes" id="UP001166674"/>
    </source>
</evidence>
<feature type="region of interest" description="Disordered" evidence="1">
    <location>
        <begin position="1"/>
        <end position="55"/>
    </location>
</feature>